<reference evidence="1" key="1">
    <citation type="submission" date="2024-03" db="EMBL/GenBank/DDBJ databases">
        <title>Complete genome sequence of Sulfurisphaera javensis strain KD-1.</title>
        <authorList>
            <person name="Sakai H."/>
            <person name="Nur N."/>
            <person name="Suwanto A."/>
            <person name="Kurosawa N."/>
        </authorList>
    </citation>
    <scope>NUCLEOTIDE SEQUENCE</scope>
    <source>
        <strain evidence="1">KD-1</strain>
    </source>
</reference>
<dbReference type="PANTHER" id="PTHR34237:SF4">
    <property type="entry name" value="PAREP1 FAMILY PROTEIN"/>
    <property type="match status" value="1"/>
</dbReference>
<dbReference type="EMBL" id="AP031322">
    <property type="protein sequence ID" value="BFH74760.1"/>
    <property type="molecule type" value="Genomic_DNA"/>
</dbReference>
<proteinExistence type="predicted"/>
<dbReference type="AlphaFoldDB" id="A0AAT9GUZ5"/>
<dbReference type="Gene3D" id="1.20.120.330">
    <property type="entry name" value="Nucleotidyltransferases domain 2"/>
    <property type="match status" value="1"/>
</dbReference>
<protein>
    <recommendedName>
        <fullName evidence="2">PaREP1 family protein</fullName>
    </recommendedName>
</protein>
<sequence length="103" mass="11951">MKKGDTVQASEKAYKVAEEIVKALAEKFNTLEYQQEGKWYAYTLGNVAYELSKTLGDWLNKGWVTAYYLHVWGFHEGKLKDIEGYVKTVKEMYEKAKKILTES</sequence>
<gene>
    <name evidence="1" type="ORF">SJAV_27040</name>
</gene>
<dbReference type="PANTHER" id="PTHR34237">
    <property type="entry name" value="PAREP8-RELATED"/>
    <property type="match status" value="1"/>
</dbReference>
<name>A0AAT9GUZ5_9CREN</name>
<dbReference type="InterPro" id="IPR010268">
    <property type="entry name" value="PaREP1"/>
</dbReference>
<dbReference type="KEGG" id="sjv:SJAV_27040"/>
<organism evidence="1">
    <name type="scientific">Sulfurisphaera javensis</name>
    <dbReference type="NCBI Taxonomy" id="2049879"/>
    <lineage>
        <taxon>Archaea</taxon>
        <taxon>Thermoproteota</taxon>
        <taxon>Thermoprotei</taxon>
        <taxon>Sulfolobales</taxon>
        <taxon>Sulfolobaceae</taxon>
        <taxon>Sulfurisphaera</taxon>
    </lineage>
</organism>
<accession>A0AAT9GUZ5</accession>
<dbReference type="Pfam" id="PF05942">
    <property type="entry name" value="PaREP1"/>
    <property type="match status" value="1"/>
</dbReference>
<evidence type="ECO:0008006" key="2">
    <source>
        <dbReference type="Google" id="ProtNLM"/>
    </source>
</evidence>
<evidence type="ECO:0000313" key="1">
    <source>
        <dbReference type="EMBL" id="BFH74760.1"/>
    </source>
</evidence>